<dbReference type="InterPro" id="IPR012292">
    <property type="entry name" value="Globin/Proto"/>
</dbReference>
<dbReference type="GO" id="GO:0020037">
    <property type="term" value="F:heme binding"/>
    <property type="evidence" value="ECO:0007669"/>
    <property type="project" value="InterPro"/>
</dbReference>
<comment type="similarity">
    <text evidence="2">Belongs to the methyl-accepting chemotaxis (MCP) protein family.</text>
</comment>
<dbReference type="PRINTS" id="PR00260">
    <property type="entry name" value="CHEMTRNSDUCR"/>
</dbReference>
<reference evidence="5 6" key="1">
    <citation type="submission" date="2018-09" db="EMBL/GenBank/DDBJ databases">
        <title>Paenibacillus aracenensis nov. sp. isolated from a cave in southern Spain.</title>
        <authorList>
            <person name="Jurado V."/>
            <person name="Gutierrez-Patricio S."/>
            <person name="Gonzalez-Pimentel J.L."/>
            <person name="Miller A.Z."/>
            <person name="Laiz L."/>
            <person name="Saiz-Jimenez C."/>
        </authorList>
    </citation>
    <scope>NUCLEOTIDE SEQUENCE [LARGE SCALE GENOMIC DNA]</scope>
    <source>
        <strain evidence="5 6">JCM 19203</strain>
    </source>
</reference>
<dbReference type="Pfam" id="PF00015">
    <property type="entry name" value="MCPsignal"/>
    <property type="match status" value="1"/>
</dbReference>
<dbReference type="InterPro" id="IPR004090">
    <property type="entry name" value="Chemotax_Me-accpt_rcpt"/>
</dbReference>
<evidence type="ECO:0000259" key="4">
    <source>
        <dbReference type="PROSITE" id="PS50111"/>
    </source>
</evidence>
<dbReference type="SUPFAM" id="SSF46458">
    <property type="entry name" value="Globin-like"/>
    <property type="match status" value="1"/>
</dbReference>
<protein>
    <recommendedName>
        <fullName evidence="4">Methyl-accepting transducer domain-containing protein</fullName>
    </recommendedName>
</protein>
<name>A0A3A6PFS7_9BACL</name>
<dbReference type="GO" id="GO:0006935">
    <property type="term" value="P:chemotaxis"/>
    <property type="evidence" value="ECO:0007669"/>
    <property type="project" value="InterPro"/>
</dbReference>
<dbReference type="SUPFAM" id="SSF58104">
    <property type="entry name" value="Methyl-accepting chemotaxis protein (MCP) signaling domain"/>
    <property type="match status" value="1"/>
</dbReference>
<dbReference type="GO" id="GO:0007165">
    <property type="term" value="P:signal transduction"/>
    <property type="evidence" value="ECO:0007669"/>
    <property type="project" value="UniProtKB-KW"/>
</dbReference>
<organism evidence="5 6">
    <name type="scientific">Paenibacillus pinisoli</name>
    <dbReference type="NCBI Taxonomy" id="1276110"/>
    <lineage>
        <taxon>Bacteria</taxon>
        <taxon>Bacillati</taxon>
        <taxon>Bacillota</taxon>
        <taxon>Bacilli</taxon>
        <taxon>Bacillales</taxon>
        <taxon>Paenibacillaceae</taxon>
        <taxon>Paenibacillus</taxon>
    </lineage>
</organism>
<dbReference type="Pfam" id="PF11563">
    <property type="entry name" value="Protoglobin"/>
    <property type="match status" value="1"/>
</dbReference>
<dbReference type="GO" id="GO:0004888">
    <property type="term" value="F:transmembrane signaling receptor activity"/>
    <property type="evidence" value="ECO:0007669"/>
    <property type="project" value="InterPro"/>
</dbReference>
<evidence type="ECO:0000256" key="3">
    <source>
        <dbReference type="PROSITE-ProRule" id="PRU00284"/>
    </source>
</evidence>
<dbReference type="Gene3D" id="1.10.490.10">
    <property type="entry name" value="Globins"/>
    <property type="match status" value="1"/>
</dbReference>
<evidence type="ECO:0000256" key="2">
    <source>
        <dbReference type="ARBA" id="ARBA00029447"/>
    </source>
</evidence>
<dbReference type="GO" id="GO:0019825">
    <property type="term" value="F:oxygen binding"/>
    <property type="evidence" value="ECO:0007669"/>
    <property type="project" value="InterPro"/>
</dbReference>
<evidence type="ECO:0000313" key="5">
    <source>
        <dbReference type="EMBL" id="RJX40632.1"/>
    </source>
</evidence>
<dbReference type="InterPro" id="IPR039379">
    <property type="entry name" value="Protoglobin_sensor_dom"/>
</dbReference>
<dbReference type="PANTHER" id="PTHR32089">
    <property type="entry name" value="METHYL-ACCEPTING CHEMOTAXIS PROTEIN MCPB"/>
    <property type="match status" value="1"/>
</dbReference>
<dbReference type="SMART" id="SM00283">
    <property type="entry name" value="MA"/>
    <property type="match status" value="1"/>
</dbReference>
<proteinExistence type="inferred from homology"/>
<dbReference type="PROSITE" id="PS50111">
    <property type="entry name" value="CHEMOTAXIS_TRANSDUC_2"/>
    <property type="match status" value="1"/>
</dbReference>
<dbReference type="OrthoDB" id="266313at2"/>
<dbReference type="Gene3D" id="1.10.287.950">
    <property type="entry name" value="Methyl-accepting chemotaxis protein"/>
    <property type="match status" value="1"/>
</dbReference>
<evidence type="ECO:0000313" key="6">
    <source>
        <dbReference type="Proteomes" id="UP000267798"/>
    </source>
</evidence>
<dbReference type="InterPro" id="IPR004089">
    <property type="entry name" value="MCPsignal_dom"/>
</dbReference>
<dbReference type="Proteomes" id="UP000267798">
    <property type="component" value="Unassembled WGS sequence"/>
</dbReference>
<dbReference type="InterPro" id="IPR044398">
    <property type="entry name" value="Globin-sensor_dom"/>
</dbReference>
<dbReference type="PANTHER" id="PTHR32089:SF118">
    <property type="entry name" value="HEME-BASED AEROTACTIC TRANSDUCER HEMAT"/>
    <property type="match status" value="1"/>
</dbReference>
<dbReference type="GO" id="GO:0016020">
    <property type="term" value="C:membrane"/>
    <property type="evidence" value="ECO:0007669"/>
    <property type="project" value="InterPro"/>
</dbReference>
<feature type="domain" description="Methyl-accepting transducer" evidence="4">
    <location>
        <begin position="224"/>
        <end position="438"/>
    </location>
</feature>
<comment type="caution">
    <text evidence="5">The sequence shown here is derived from an EMBL/GenBank/DDBJ whole genome shotgun (WGS) entry which is preliminary data.</text>
</comment>
<dbReference type="EMBL" id="QXQB01000001">
    <property type="protein sequence ID" value="RJX40632.1"/>
    <property type="molecule type" value="Genomic_DNA"/>
</dbReference>
<keyword evidence="1 3" id="KW-0807">Transducer</keyword>
<keyword evidence="6" id="KW-1185">Reference proteome</keyword>
<dbReference type="AlphaFoldDB" id="A0A3A6PFS7"/>
<dbReference type="CDD" id="cd01068">
    <property type="entry name" value="globin_sensor"/>
    <property type="match status" value="1"/>
</dbReference>
<evidence type="ECO:0000256" key="1">
    <source>
        <dbReference type="ARBA" id="ARBA00023224"/>
    </source>
</evidence>
<gene>
    <name evidence="5" type="ORF">D3P09_01030</name>
</gene>
<accession>A0A3A6PFS7</accession>
<sequence length="451" mass="50344">MSIGVGEYMKKCPFSAISSQLMGRKNTLGLPDWKESEPSLDAVICIDDPVIVKQLEMIELTLDDIRLAKSLQALIERHIDTIVDTFYQTITNVDQLKDIIVENSTIERLQFTLKAHLIEMFSGHIDEDFLKKRQRVASVHYRIGLEPKWYMGAFQNLQDTLLNLVYRHVEDREQLIRISTVITKILNFEQQIVLEAYEKENVRQRELQYERVKEELKHKITVVSEDMTVIAEQTRASVQHLVASSADVNGSVHRGAEASRHTQALAAEGQTKLAALEASIASILMRTSSMDEVVKQLNQSVQEIGQVVSLVQDIAVQTNLLALNSAIEAARAGEHGRGFAVVAQEVRKLSDQTKQSVTQIHAYIVQTREYSEKVAASITEVHSIVQDSKSESEATEVAFQHIVQSMSSSLATVETVEQGMKALVQTIEEIGQATDKVVDSAATLHQAAQQA</sequence>
<dbReference type="InterPro" id="IPR009050">
    <property type="entry name" value="Globin-like_sf"/>
</dbReference>